<dbReference type="RefSeq" id="WP_073015121.1">
    <property type="nucleotide sequence ID" value="NZ_FRBW01000005.1"/>
</dbReference>
<feature type="transmembrane region" description="Helical" evidence="1">
    <location>
        <begin position="68"/>
        <end position="89"/>
    </location>
</feature>
<dbReference type="STRING" id="735517.SAMN05444272_4010"/>
<gene>
    <name evidence="2" type="ORF">SAMN05444272_4010</name>
</gene>
<proteinExistence type="predicted"/>
<evidence type="ECO:0000256" key="1">
    <source>
        <dbReference type="SAM" id="Phobius"/>
    </source>
</evidence>
<evidence type="ECO:0000313" key="2">
    <source>
        <dbReference type="EMBL" id="SHN08263.1"/>
    </source>
</evidence>
<feature type="transmembrane region" description="Helical" evidence="1">
    <location>
        <begin position="382"/>
        <end position="403"/>
    </location>
</feature>
<sequence>MEGISPGRSRERSPAYLAKRARQQAGWVFAAPYRPFFLGASLLAALAVPLWVLFYLNGTPQVGGLEGLPWHLRAMVPGFAGAVMCGYLLSATPNWSGHLPASGWPLAALFGTWALPTLLLFLPLPLPGLGMVLLEAMFPLLGTMVLAREIRRRPSARAFLSLFAFLSISSAAALMRIALLAGVGLADTVTAAIPVLLLLVLNVIALIGGKLVPSLTRTSLENRTDASHVRVYPWLDRLALLSLAAVLSGLVVTQGSGLAFFILCLFTGATHLLRLILWQGWRLRRLEVIALHAAYAWLCAGLFLLGFSALPESFPGSDAAFHAAGAGAIGGMTMAVMARLVLPRGEKGSTVLRLVHLSLALVQLAAASRVTAGIWLTFRIELLCLASAFWGLAWAIFSIAQVIEARKDVSR</sequence>
<feature type="transmembrane region" description="Helical" evidence="1">
    <location>
        <begin position="258"/>
        <end position="277"/>
    </location>
</feature>
<organism evidence="2 3">
    <name type="scientific">Roseibium suaedae</name>
    <dbReference type="NCBI Taxonomy" id="735517"/>
    <lineage>
        <taxon>Bacteria</taxon>
        <taxon>Pseudomonadati</taxon>
        <taxon>Pseudomonadota</taxon>
        <taxon>Alphaproteobacteria</taxon>
        <taxon>Hyphomicrobiales</taxon>
        <taxon>Stappiaceae</taxon>
        <taxon>Roseibium</taxon>
    </lineage>
</organism>
<keyword evidence="1" id="KW-0472">Membrane</keyword>
<dbReference type="InterPro" id="IPR010266">
    <property type="entry name" value="NnrS"/>
</dbReference>
<dbReference type="AlphaFoldDB" id="A0A1M7NWV7"/>
<keyword evidence="1" id="KW-1133">Transmembrane helix</keyword>
<protein>
    <submittedName>
        <fullName evidence="2">Uncharacterized protein involved in response to NO</fullName>
    </submittedName>
</protein>
<reference evidence="2 3" key="1">
    <citation type="submission" date="2016-11" db="EMBL/GenBank/DDBJ databases">
        <authorList>
            <person name="Jaros S."/>
            <person name="Januszkiewicz K."/>
            <person name="Wedrychowicz H."/>
        </authorList>
    </citation>
    <scope>NUCLEOTIDE SEQUENCE [LARGE SCALE GENOMIC DNA]</scope>
    <source>
        <strain evidence="2 3">DSM 22153</strain>
    </source>
</reference>
<feature type="transmembrane region" description="Helical" evidence="1">
    <location>
        <begin position="354"/>
        <end position="376"/>
    </location>
</feature>
<accession>A0A1M7NWV7</accession>
<dbReference type="OrthoDB" id="5146486at2"/>
<dbReference type="Proteomes" id="UP000186002">
    <property type="component" value="Unassembled WGS sequence"/>
</dbReference>
<feature type="transmembrane region" description="Helical" evidence="1">
    <location>
        <begin position="319"/>
        <end position="342"/>
    </location>
</feature>
<feature type="transmembrane region" description="Helical" evidence="1">
    <location>
        <begin position="159"/>
        <end position="185"/>
    </location>
</feature>
<feature type="transmembrane region" description="Helical" evidence="1">
    <location>
        <begin position="234"/>
        <end position="252"/>
    </location>
</feature>
<dbReference type="EMBL" id="FRBW01000005">
    <property type="protein sequence ID" value="SHN08263.1"/>
    <property type="molecule type" value="Genomic_DNA"/>
</dbReference>
<feature type="transmembrane region" description="Helical" evidence="1">
    <location>
        <begin position="191"/>
        <end position="213"/>
    </location>
</feature>
<dbReference type="Pfam" id="PF05940">
    <property type="entry name" value="NnrS"/>
    <property type="match status" value="1"/>
</dbReference>
<name>A0A1M7NWV7_9HYPH</name>
<feature type="transmembrane region" description="Helical" evidence="1">
    <location>
        <begin position="289"/>
        <end position="307"/>
    </location>
</feature>
<feature type="transmembrane region" description="Helical" evidence="1">
    <location>
        <begin position="36"/>
        <end position="56"/>
    </location>
</feature>
<keyword evidence="3" id="KW-1185">Reference proteome</keyword>
<evidence type="ECO:0000313" key="3">
    <source>
        <dbReference type="Proteomes" id="UP000186002"/>
    </source>
</evidence>
<keyword evidence="1" id="KW-0812">Transmembrane</keyword>